<evidence type="ECO:0000313" key="2">
    <source>
        <dbReference type="EMBL" id="WGV16434.1"/>
    </source>
</evidence>
<evidence type="ECO:0000313" key="3">
    <source>
        <dbReference type="Proteomes" id="UP001230978"/>
    </source>
</evidence>
<proteinExistence type="predicted"/>
<evidence type="ECO:0000256" key="1">
    <source>
        <dbReference type="SAM" id="Phobius"/>
    </source>
</evidence>
<organism evidence="2 3">
    <name type="scientific">Fuscovulum ytuae</name>
    <dbReference type="NCBI Taxonomy" id="3042299"/>
    <lineage>
        <taxon>Bacteria</taxon>
        <taxon>Pseudomonadati</taxon>
        <taxon>Pseudomonadota</taxon>
        <taxon>Alphaproteobacteria</taxon>
        <taxon>Rhodobacterales</taxon>
        <taxon>Paracoccaceae</taxon>
        <taxon>Fuscovulum</taxon>
    </lineage>
</organism>
<name>A0ABY8Q6I4_9RHOB</name>
<accession>A0ABY8Q6I4</accession>
<keyword evidence="1" id="KW-0812">Transmembrane</keyword>
<keyword evidence="3" id="KW-1185">Reference proteome</keyword>
<gene>
    <name evidence="2" type="ORF">QF092_01060</name>
</gene>
<keyword evidence="1" id="KW-1133">Transmembrane helix</keyword>
<feature type="transmembrane region" description="Helical" evidence="1">
    <location>
        <begin position="25"/>
        <end position="43"/>
    </location>
</feature>
<keyword evidence="1" id="KW-0472">Membrane</keyword>
<dbReference type="RefSeq" id="WP_281466766.1">
    <property type="nucleotide sequence ID" value="NZ_CP124535.1"/>
</dbReference>
<reference evidence="2 3" key="1">
    <citation type="submission" date="2023-04" db="EMBL/GenBank/DDBJ databases">
        <title>YMD61, complete Genome.</title>
        <authorList>
            <person name="Zhang J."/>
        </authorList>
    </citation>
    <scope>NUCLEOTIDE SEQUENCE [LARGE SCALE GENOMIC DNA]</scope>
    <source>
        <strain evidence="2 3">YMD61</strain>
    </source>
</reference>
<protein>
    <submittedName>
        <fullName evidence="2">Uncharacterized protein</fullName>
    </submittedName>
</protein>
<dbReference type="EMBL" id="CP124535">
    <property type="protein sequence ID" value="WGV16434.1"/>
    <property type="molecule type" value="Genomic_DNA"/>
</dbReference>
<sequence length="54" mass="5767">MLIGTNITDWSAVEGTYYAGVGSEGIWLAISIVLCIGALVLGARHEKAAYRKVK</sequence>
<dbReference type="Proteomes" id="UP001230978">
    <property type="component" value="Chromosome"/>
</dbReference>